<reference evidence="2" key="1">
    <citation type="journal article" date="2011" name="Genome Biol.">
        <title>The draft genome of the carcinogenic human liver fluke Clonorchis sinensis.</title>
        <authorList>
            <person name="Wang X."/>
            <person name="Chen W."/>
            <person name="Huang Y."/>
            <person name="Sun J."/>
            <person name="Men J."/>
            <person name="Liu H."/>
            <person name="Luo F."/>
            <person name="Guo L."/>
            <person name="Lv X."/>
            <person name="Deng C."/>
            <person name="Zhou C."/>
            <person name="Fan Y."/>
            <person name="Li X."/>
            <person name="Huang L."/>
            <person name="Hu Y."/>
            <person name="Liang C."/>
            <person name="Hu X."/>
            <person name="Xu J."/>
            <person name="Yu X."/>
        </authorList>
    </citation>
    <scope>NUCLEOTIDE SEQUENCE [LARGE SCALE GENOMIC DNA]</scope>
    <source>
        <strain evidence="2">Henan</strain>
    </source>
</reference>
<protein>
    <submittedName>
        <fullName evidence="2">Uncharacterized protein</fullName>
    </submittedName>
</protein>
<evidence type="ECO:0000256" key="1">
    <source>
        <dbReference type="SAM" id="Phobius"/>
    </source>
</evidence>
<keyword evidence="1" id="KW-0472">Membrane</keyword>
<accession>G7Y7R5</accession>
<keyword evidence="3" id="KW-1185">Reference proteome</keyword>
<keyword evidence="1" id="KW-0812">Transmembrane</keyword>
<keyword evidence="1" id="KW-1133">Transmembrane helix</keyword>
<reference key="2">
    <citation type="submission" date="2011-10" db="EMBL/GenBank/DDBJ databases">
        <title>The genome and transcriptome sequence of Clonorchis sinensis provide insights into the carcinogenic liver fluke.</title>
        <authorList>
            <person name="Wang X."/>
            <person name="Huang Y."/>
            <person name="Chen W."/>
            <person name="Liu H."/>
            <person name="Guo L."/>
            <person name="Chen Y."/>
            <person name="Luo F."/>
            <person name="Zhou W."/>
            <person name="Sun J."/>
            <person name="Mao Q."/>
            <person name="Liang P."/>
            <person name="Zhou C."/>
            <person name="Tian Y."/>
            <person name="Men J."/>
            <person name="Lv X."/>
            <person name="Huang L."/>
            <person name="Zhou J."/>
            <person name="Hu Y."/>
            <person name="Li R."/>
            <person name="Zhang F."/>
            <person name="Lei H."/>
            <person name="Li X."/>
            <person name="Hu X."/>
            <person name="Liang C."/>
            <person name="Xu J."/>
            <person name="Wu Z."/>
            <person name="Yu X."/>
        </authorList>
    </citation>
    <scope>NUCLEOTIDE SEQUENCE</scope>
    <source>
        <strain>Henan</strain>
    </source>
</reference>
<organism evidence="2 3">
    <name type="scientific">Clonorchis sinensis</name>
    <name type="common">Chinese liver fluke</name>
    <dbReference type="NCBI Taxonomy" id="79923"/>
    <lineage>
        <taxon>Eukaryota</taxon>
        <taxon>Metazoa</taxon>
        <taxon>Spiralia</taxon>
        <taxon>Lophotrochozoa</taxon>
        <taxon>Platyhelminthes</taxon>
        <taxon>Trematoda</taxon>
        <taxon>Digenea</taxon>
        <taxon>Opisthorchiida</taxon>
        <taxon>Opisthorchiata</taxon>
        <taxon>Opisthorchiidae</taxon>
        <taxon>Clonorchis</taxon>
    </lineage>
</organism>
<proteinExistence type="predicted"/>
<dbReference type="EMBL" id="DF142924">
    <property type="protein sequence ID" value="GAA49000.1"/>
    <property type="molecule type" value="Genomic_DNA"/>
</dbReference>
<name>G7Y7R5_CLOSI</name>
<evidence type="ECO:0000313" key="2">
    <source>
        <dbReference type="EMBL" id="GAA49000.1"/>
    </source>
</evidence>
<gene>
    <name evidence="2" type="ORF">CLF_102363</name>
</gene>
<feature type="transmembrane region" description="Helical" evidence="1">
    <location>
        <begin position="20"/>
        <end position="44"/>
    </location>
</feature>
<sequence>MCTISSLSVKLCTPDKGERGIVSVVWLVIAPSKASLVILISGAITRNSRQNTSGQVQQTARTRMECHLILKLDKLYRYEMRKSMFTRYVKPDVHKHQQNALRFGNKDFLSDLSVYVACNSCSDFADIGFYHV</sequence>
<dbReference type="Proteomes" id="UP000008909">
    <property type="component" value="Unassembled WGS sequence"/>
</dbReference>
<evidence type="ECO:0000313" key="3">
    <source>
        <dbReference type="Proteomes" id="UP000008909"/>
    </source>
</evidence>
<dbReference type="AlphaFoldDB" id="G7Y7R5"/>